<dbReference type="Proteomes" id="UP000006873">
    <property type="component" value="Chromosome"/>
</dbReference>
<proteinExistence type="predicted"/>
<evidence type="ECO:0000313" key="1">
    <source>
        <dbReference type="EMBL" id="ADO36525.1"/>
    </source>
</evidence>
<gene>
    <name evidence="1" type="ordered locus">ELI_1539</name>
</gene>
<organism evidence="1 2">
    <name type="scientific">Eubacterium callanderi</name>
    <dbReference type="NCBI Taxonomy" id="53442"/>
    <lineage>
        <taxon>Bacteria</taxon>
        <taxon>Bacillati</taxon>
        <taxon>Bacillota</taxon>
        <taxon>Clostridia</taxon>
        <taxon>Eubacteriales</taxon>
        <taxon>Eubacteriaceae</taxon>
        <taxon>Eubacterium</taxon>
    </lineage>
</organism>
<accession>E3GM04</accession>
<dbReference type="AlphaFoldDB" id="E3GM04"/>
<protein>
    <submittedName>
        <fullName evidence="1">Uncharacterized protein</fullName>
    </submittedName>
</protein>
<keyword evidence="2" id="KW-1185">Reference proteome</keyword>
<dbReference type="EMBL" id="CP002273">
    <property type="protein sequence ID" value="ADO36525.1"/>
    <property type="molecule type" value="Genomic_DNA"/>
</dbReference>
<dbReference type="HOGENOM" id="CLU_2368635_0_0_9"/>
<reference evidence="1 2" key="2">
    <citation type="journal article" date="2011" name="J. Bacteriol.">
        <title>Complete genome sequence of a carbon monoxide-utilizing acetogen, Eubacterium limosum KIST612.</title>
        <authorList>
            <person name="Roh H."/>
            <person name="Ko H.J."/>
            <person name="Kim D."/>
            <person name="Choi D.G."/>
            <person name="Park S."/>
            <person name="Kim S."/>
            <person name="Chang I.S."/>
            <person name="Choi I.G."/>
        </authorList>
    </citation>
    <scope>NUCLEOTIDE SEQUENCE [LARGE SCALE GENOMIC DNA]</scope>
    <source>
        <strain evidence="1 2">KIST612</strain>
    </source>
</reference>
<dbReference type="KEGG" id="elm:ELI_1539"/>
<reference key="1">
    <citation type="submission" date="2010-09" db="EMBL/GenBank/DDBJ databases">
        <authorList>
            <person name="Roh H."/>
            <person name="Ko H.-J."/>
            <person name="Kim D."/>
            <person name="Choi D.G."/>
            <person name="Park S."/>
            <person name="Kim S."/>
            <person name="Kim K.H."/>
            <person name="Chang I.S."/>
            <person name="Choi I.-G."/>
        </authorList>
    </citation>
    <scope>NUCLEOTIDE SEQUENCE</scope>
    <source>
        <strain>KIST612</strain>
    </source>
</reference>
<name>E3GM04_9FIRM</name>
<sequence length="95" mass="11227">MHDILGRCFHIFNIWDRIKAIDDEYSESEIFLKYGLSSLMLYEPTRKEMISLWGDMMIRFQTPKTSIAMQQRVSGERFAIPKRKSVYFGISISII</sequence>
<evidence type="ECO:0000313" key="2">
    <source>
        <dbReference type="Proteomes" id="UP000006873"/>
    </source>
</evidence>